<dbReference type="HOGENOM" id="CLU_015303_8_2_1"/>
<protein>
    <recommendedName>
        <fullName evidence="4">FYVE-type domain-containing protein</fullName>
    </recommendedName>
</protein>
<sequence>MKPTNTPQDTVRTINLSADEHRMLAEEAERVVNETLVASDLFIANHRQLPRNEWKHVKTREKIHVYRSRRTNFVGENRTESSGGENSQDSSDTSLNSRVYAPYSTAEMLLTGQPRRNDSSSNGSVSSSSGNASSDQSLLELIKPADAPLMIATGIVAGEVEDSVFGALSHTERLWRLRDAHLQDPYVAIKTLASITVPTMQDPFSSLTLKWSMKEFGHLSRKRDCVYLEGTGATHDSNGERVGYYTMHSIDSIERIPGLGHLNIVRAHISTCFIVRPYNQSSIEIFARGFVNFGGSFRHAEGYSIYAEMLLGAVHVVDLSYVKKLIWLMHEKRFSGDGAAAPPSSSDTRNCGNCTAGLSKFGSLLHPKTVCEACRKVVCHKCSVVKKIPMTVSSTEVTQKALSFCVLCVLEAKNAPVRHVALALMQSPHS</sequence>
<reference evidence="2" key="3">
    <citation type="submission" date="2015-02" db="UniProtKB">
        <authorList>
            <consortium name="EnsemblProtists"/>
        </authorList>
    </citation>
    <scope>IDENTIFICATION</scope>
    <source>
        <strain evidence="2">DAOM BR144</strain>
    </source>
</reference>
<dbReference type="Proteomes" id="UP000019132">
    <property type="component" value="Unassembled WGS sequence"/>
</dbReference>
<dbReference type="InterPro" id="IPR011011">
    <property type="entry name" value="Znf_FYVE_PHD"/>
</dbReference>
<dbReference type="eggNOG" id="ENOG502SHVY">
    <property type="taxonomic scope" value="Eukaryota"/>
</dbReference>
<dbReference type="SUPFAM" id="SSF57903">
    <property type="entry name" value="FYVE/PHD zinc finger"/>
    <property type="match status" value="1"/>
</dbReference>
<evidence type="ECO:0000256" key="1">
    <source>
        <dbReference type="SAM" id="MobiDB-lite"/>
    </source>
</evidence>
<evidence type="ECO:0000313" key="3">
    <source>
        <dbReference type="Proteomes" id="UP000019132"/>
    </source>
</evidence>
<dbReference type="AlphaFoldDB" id="K3WFU1"/>
<dbReference type="EMBL" id="GL376638">
    <property type="status" value="NOT_ANNOTATED_CDS"/>
    <property type="molecule type" value="Genomic_DNA"/>
</dbReference>
<feature type="region of interest" description="Disordered" evidence="1">
    <location>
        <begin position="74"/>
        <end position="96"/>
    </location>
</feature>
<proteinExistence type="predicted"/>
<dbReference type="VEuPathDB" id="FungiDB:PYU1_G003822"/>
<keyword evidence="3" id="KW-1185">Reference proteome</keyword>
<accession>K3WFU1</accession>
<dbReference type="InParanoid" id="K3WFU1"/>
<reference evidence="3" key="1">
    <citation type="journal article" date="2010" name="Genome Biol.">
        <title>Genome sequence of the necrotrophic plant pathogen Pythium ultimum reveals original pathogenicity mechanisms and effector repertoire.</title>
        <authorList>
            <person name="Levesque C.A."/>
            <person name="Brouwer H."/>
            <person name="Cano L."/>
            <person name="Hamilton J.P."/>
            <person name="Holt C."/>
            <person name="Huitema E."/>
            <person name="Raffaele S."/>
            <person name="Robideau G.P."/>
            <person name="Thines M."/>
            <person name="Win J."/>
            <person name="Zerillo M.M."/>
            <person name="Beakes G.W."/>
            <person name="Boore J.L."/>
            <person name="Busam D."/>
            <person name="Dumas B."/>
            <person name="Ferriera S."/>
            <person name="Fuerstenberg S.I."/>
            <person name="Gachon C.M."/>
            <person name="Gaulin E."/>
            <person name="Govers F."/>
            <person name="Grenville-Briggs L."/>
            <person name="Horner N."/>
            <person name="Hostetler J."/>
            <person name="Jiang R.H."/>
            <person name="Johnson J."/>
            <person name="Krajaejun T."/>
            <person name="Lin H."/>
            <person name="Meijer H.J."/>
            <person name="Moore B."/>
            <person name="Morris P."/>
            <person name="Phuntmart V."/>
            <person name="Puiu D."/>
            <person name="Shetty J."/>
            <person name="Stajich J.E."/>
            <person name="Tripathy S."/>
            <person name="Wawra S."/>
            <person name="van West P."/>
            <person name="Whitty B.R."/>
            <person name="Coutinho P.M."/>
            <person name="Henrissat B."/>
            <person name="Martin F."/>
            <person name="Thomas P.D."/>
            <person name="Tyler B.M."/>
            <person name="De Vries R.P."/>
            <person name="Kamoun S."/>
            <person name="Yandell M."/>
            <person name="Tisserat N."/>
            <person name="Buell C.R."/>
        </authorList>
    </citation>
    <scope>NUCLEOTIDE SEQUENCE</scope>
    <source>
        <strain evidence="3">DAOM:BR144</strain>
    </source>
</reference>
<dbReference type="EnsemblProtists" id="PYU1_T003832">
    <property type="protein sequence ID" value="PYU1_T003832"/>
    <property type="gene ID" value="PYU1_G003822"/>
</dbReference>
<dbReference type="InterPro" id="IPR013083">
    <property type="entry name" value="Znf_RING/FYVE/PHD"/>
</dbReference>
<name>K3WFU1_GLOUD</name>
<evidence type="ECO:0000313" key="2">
    <source>
        <dbReference type="EnsemblProtists" id="PYU1_T003832"/>
    </source>
</evidence>
<dbReference type="CDD" id="cd00065">
    <property type="entry name" value="FYVE_like_SF"/>
    <property type="match status" value="1"/>
</dbReference>
<organism evidence="2 3">
    <name type="scientific">Globisporangium ultimum (strain ATCC 200006 / CBS 805.95 / DAOM BR144)</name>
    <name type="common">Pythium ultimum</name>
    <dbReference type="NCBI Taxonomy" id="431595"/>
    <lineage>
        <taxon>Eukaryota</taxon>
        <taxon>Sar</taxon>
        <taxon>Stramenopiles</taxon>
        <taxon>Oomycota</taxon>
        <taxon>Peronosporomycetes</taxon>
        <taxon>Pythiales</taxon>
        <taxon>Pythiaceae</taxon>
        <taxon>Globisporangium</taxon>
    </lineage>
</organism>
<dbReference type="PANTHER" id="PTHR13510:SF44">
    <property type="entry name" value="RABENOSYN-5"/>
    <property type="match status" value="1"/>
</dbReference>
<dbReference type="PANTHER" id="PTHR13510">
    <property type="entry name" value="FYVE-FINGER-CONTAINING RAB5 EFFECTOR PROTEIN RABENOSYN-5-RELATED"/>
    <property type="match status" value="1"/>
</dbReference>
<dbReference type="Gene3D" id="3.30.40.10">
    <property type="entry name" value="Zinc/RING finger domain, C3HC4 (zinc finger)"/>
    <property type="match status" value="1"/>
</dbReference>
<feature type="compositionally biased region" description="Polar residues" evidence="1">
    <location>
        <begin position="80"/>
        <end position="96"/>
    </location>
</feature>
<reference evidence="3" key="2">
    <citation type="submission" date="2010-04" db="EMBL/GenBank/DDBJ databases">
        <authorList>
            <person name="Buell R."/>
            <person name="Hamilton J."/>
            <person name="Hostetler J."/>
        </authorList>
    </citation>
    <scope>NUCLEOTIDE SEQUENCE [LARGE SCALE GENOMIC DNA]</scope>
    <source>
        <strain evidence="3">DAOM:BR144</strain>
    </source>
</reference>
<dbReference type="InterPro" id="IPR052727">
    <property type="entry name" value="Rab4/Rab5_effector"/>
</dbReference>
<feature type="compositionally biased region" description="Low complexity" evidence="1">
    <location>
        <begin position="119"/>
        <end position="133"/>
    </location>
</feature>
<evidence type="ECO:0008006" key="4">
    <source>
        <dbReference type="Google" id="ProtNLM"/>
    </source>
</evidence>
<feature type="region of interest" description="Disordered" evidence="1">
    <location>
        <begin position="112"/>
        <end position="133"/>
    </location>
</feature>